<feature type="transmembrane region" description="Helical" evidence="11">
    <location>
        <begin position="42"/>
        <end position="60"/>
    </location>
</feature>
<keyword evidence="6" id="KW-0479">Metal-binding</keyword>
<dbReference type="Pfam" id="PF00067">
    <property type="entry name" value="p450"/>
    <property type="match status" value="1"/>
</dbReference>
<keyword evidence="5 11" id="KW-0812">Transmembrane</keyword>
<feature type="transmembrane region" description="Helical" evidence="11">
    <location>
        <begin position="72"/>
        <end position="90"/>
    </location>
</feature>
<dbReference type="PANTHER" id="PTHR46206:SF5">
    <property type="entry name" value="P450, PUTATIVE (EUROFUNG)-RELATED"/>
    <property type="match status" value="1"/>
</dbReference>
<comment type="similarity">
    <text evidence="3">Belongs to the cytochrome P450 family.</text>
</comment>
<keyword evidence="8" id="KW-0408">Iron</keyword>
<comment type="caution">
    <text evidence="12">The sequence shown here is derived from an EMBL/GenBank/DDBJ whole genome shotgun (WGS) entry which is preliminary data.</text>
</comment>
<dbReference type="GO" id="GO:0016020">
    <property type="term" value="C:membrane"/>
    <property type="evidence" value="ECO:0007669"/>
    <property type="project" value="UniProtKB-SubCell"/>
</dbReference>
<evidence type="ECO:0000256" key="5">
    <source>
        <dbReference type="ARBA" id="ARBA00022692"/>
    </source>
</evidence>
<keyword evidence="10 11" id="KW-0472">Membrane</keyword>
<evidence type="ECO:0000256" key="7">
    <source>
        <dbReference type="ARBA" id="ARBA00022989"/>
    </source>
</evidence>
<dbReference type="GO" id="GO:0004497">
    <property type="term" value="F:monooxygenase activity"/>
    <property type="evidence" value="ECO:0007669"/>
    <property type="project" value="UniProtKB-KW"/>
</dbReference>
<dbReference type="GO" id="GO:0005506">
    <property type="term" value="F:iron ion binding"/>
    <property type="evidence" value="ECO:0007669"/>
    <property type="project" value="InterPro"/>
</dbReference>
<organism evidence="12 13">
    <name type="scientific">Thamnidium elegans</name>
    <dbReference type="NCBI Taxonomy" id="101142"/>
    <lineage>
        <taxon>Eukaryota</taxon>
        <taxon>Fungi</taxon>
        <taxon>Fungi incertae sedis</taxon>
        <taxon>Mucoromycota</taxon>
        <taxon>Mucoromycotina</taxon>
        <taxon>Mucoromycetes</taxon>
        <taxon>Mucorales</taxon>
        <taxon>Mucorineae</taxon>
        <taxon>Mucoraceae</taxon>
        <taxon>Thamnidium</taxon>
    </lineage>
</organism>
<name>A0A8H7SK82_9FUNG</name>
<gene>
    <name evidence="12" type="ORF">INT48_009886</name>
</gene>
<evidence type="ECO:0000256" key="11">
    <source>
        <dbReference type="SAM" id="Phobius"/>
    </source>
</evidence>
<dbReference type="EMBL" id="JAEPRE010000195">
    <property type="protein sequence ID" value="KAG2230546.1"/>
    <property type="molecule type" value="Genomic_DNA"/>
</dbReference>
<dbReference type="InterPro" id="IPR036396">
    <property type="entry name" value="Cyt_P450_sf"/>
</dbReference>
<evidence type="ECO:0000256" key="6">
    <source>
        <dbReference type="ARBA" id="ARBA00022723"/>
    </source>
</evidence>
<keyword evidence="13" id="KW-1185">Reference proteome</keyword>
<dbReference type="InterPro" id="IPR002403">
    <property type="entry name" value="Cyt_P450_E_grp-IV"/>
</dbReference>
<evidence type="ECO:0008006" key="14">
    <source>
        <dbReference type="Google" id="ProtNLM"/>
    </source>
</evidence>
<comment type="cofactor">
    <cofactor evidence="1">
        <name>heme</name>
        <dbReference type="ChEBI" id="CHEBI:30413"/>
    </cofactor>
</comment>
<sequence length="577" mass="65735">MDYLNKLSNPNGPIHNAVDLIQKLPITNRLTDMYKRSSKNELYFVGAATFITLYNLTSYIQEKRQKLNLPPTVPFGLPFLGHGLYLLFMPKTFLDWCNNRYGEVYNLKARGKIFTVTNGTCGEESLKADRDDLSLDHGLVRDTLYFHYVFEPRILEVGTEITTRVAKIAVASSTMPRYVSGIQKGLEAAQAYLLKEKVNVLDHPSPFFQRFVSFMSVPTLLGEEFASNIEVIESFASFTGDIIRNIPVFMLVPTFLHRPLLPYIQSPKKHHAIMEKHISPVVRQRREIMRLAKEAGEDHGFEQTFLQGLIEYTDADTNEYKYSDKEVAHGVLMLAFVSAHTTSTNLSYCIYWLLARPDLMERMMAEIESVAPGNTPIDVEVLNKMTFLNNFMREVLRQGASNLGVGKKAMEDFTFSNGYQVPKGRMVESSTRQLNFGTNSIRSEVEEMDPDMSKNRIATTPARDYISFGRFFATQEIKMSLIYLLRNFDIKTVNGKKPTPMKRIAGTRITNIDNLRNICLARKMFVSSCCSTEMGLEARGKRQDADMTTNEDESNNVSTKFNYRIGPLKRSRALVKD</sequence>
<protein>
    <recommendedName>
        <fullName evidence="14">Cytochrome P450</fullName>
    </recommendedName>
</protein>
<keyword evidence="4" id="KW-0349">Heme</keyword>
<keyword evidence="9" id="KW-0560">Oxidoreductase</keyword>
<evidence type="ECO:0000313" key="13">
    <source>
        <dbReference type="Proteomes" id="UP000613177"/>
    </source>
</evidence>
<keyword evidence="7 11" id="KW-1133">Transmembrane helix</keyword>
<evidence type="ECO:0000256" key="2">
    <source>
        <dbReference type="ARBA" id="ARBA00004370"/>
    </source>
</evidence>
<dbReference type="PRINTS" id="PR00465">
    <property type="entry name" value="EP450IV"/>
</dbReference>
<dbReference type="Proteomes" id="UP000613177">
    <property type="component" value="Unassembled WGS sequence"/>
</dbReference>
<dbReference type="AlphaFoldDB" id="A0A8H7SK82"/>
<accession>A0A8H7SK82</accession>
<evidence type="ECO:0000256" key="4">
    <source>
        <dbReference type="ARBA" id="ARBA00022617"/>
    </source>
</evidence>
<keyword evidence="9" id="KW-0503">Monooxygenase</keyword>
<evidence type="ECO:0000256" key="8">
    <source>
        <dbReference type="ARBA" id="ARBA00023004"/>
    </source>
</evidence>
<dbReference type="Gene3D" id="1.10.630.10">
    <property type="entry name" value="Cytochrome P450"/>
    <property type="match status" value="1"/>
</dbReference>
<evidence type="ECO:0000313" key="12">
    <source>
        <dbReference type="EMBL" id="KAG2230546.1"/>
    </source>
</evidence>
<proteinExistence type="inferred from homology"/>
<reference evidence="12" key="1">
    <citation type="submission" date="2021-01" db="EMBL/GenBank/DDBJ databases">
        <title>Metabolic potential, ecology and presence of endohyphal bacteria is reflected in genomic diversity of Mucoromycotina.</title>
        <authorList>
            <person name="Muszewska A."/>
            <person name="Okrasinska A."/>
            <person name="Steczkiewicz K."/>
            <person name="Drgas O."/>
            <person name="Orlowska M."/>
            <person name="Perlinska-Lenart U."/>
            <person name="Aleksandrzak-Piekarczyk T."/>
            <person name="Szatraj K."/>
            <person name="Zielenkiewicz U."/>
            <person name="Pilsyk S."/>
            <person name="Malc E."/>
            <person name="Mieczkowski P."/>
            <person name="Kruszewska J.S."/>
            <person name="Biernat P."/>
            <person name="Pawlowska J."/>
        </authorList>
    </citation>
    <scope>NUCLEOTIDE SEQUENCE</scope>
    <source>
        <strain evidence="12">WA0000018081</strain>
    </source>
</reference>
<dbReference type="PANTHER" id="PTHR46206">
    <property type="entry name" value="CYTOCHROME P450"/>
    <property type="match status" value="1"/>
</dbReference>
<dbReference type="GO" id="GO:0016705">
    <property type="term" value="F:oxidoreductase activity, acting on paired donors, with incorporation or reduction of molecular oxygen"/>
    <property type="evidence" value="ECO:0007669"/>
    <property type="project" value="InterPro"/>
</dbReference>
<dbReference type="SUPFAM" id="SSF48264">
    <property type="entry name" value="Cytochrome P450"/>
    <property type="match status" value="1"/>
</dbReference>
<evidence type="ECO:0000256" key="9">
    <source>
        <dbReference type="ARBA" id="ARBA00023033"/>
    </source>
</evidence>
<dbReference type="InterPro" id="IPR001128">
    <property type="entry name" value="Cyt_P450"/>
</dbReference>
<evidence type="ECO:0000256" key="10">
    <source>
        <dbReference type="ARBA" id="ARBA00023136"/>
    </source>
</evidence>
<comment type="subcellular location">
    <subcellularLocation>
        <location evidence="2">Membrane</location>
    </subcellularLocation>
</comment>
<evidence type="ECO:0000256" key="1">
    <source>
        <dbReference type="ARBA" id="ARBA00001971"/>
    </source>
</evidence>
<dbReference type="GO" id="GO:0020037">
    <property type="term" value="F:heme binding"/>
    <property type="evidence" value="ECO:0007669"/>
    <property type="project" value="InterPro"/>
</dbReference>
<evidence type="ECO:0000256" key="3">
    <source>
        <dbReference type="ARBA" id="ARBA00010617"/>
    </source>
</evidence>